<dbReference type="RefSeq" id="XP_064674499.1">
    <property type="nucleotide sequence ID" value="XM_064818957.1"/>
</dbReference>
<evidence type="ECO:0000313" key="2">
    <source>
        <dbReference type="EMBL" id="KAK4116929.1"/>
    </source>
</evidence>
<dbReference type="InterPro" id="IPR029063">
    <property type="entry name" value="SAM-dependent_MTases_sf"/>
</dbReference>
<dbReference type="SUPFAM" id="SSF53335">
    <property type="entry name" value="S-adenosyl-L-methionine-dependent methyltransferases"/>
    <property type="match status" value="1"/>
</dbReference>
<dbReference type="Proteomes" id="UP001302812">
    <property type="component" value="Unassembled WGS sequence"/>
</dbReference>
<feature type="compositionally biased region" description="Basic and acidic residues" evidence="1">
    <location>
        <begin position="221"/>
        <end position="230"/>
    </location>
</feature>
<reference evidence="2" key="1">
    <citation type="journal article" date="2023" name="Mol. Phylogenet. Evol.">
        <title>Genome-scale phylogeny and comparative genomics of the fungal order Sordariales.</title>
        <authorList>
            <person name="Hensen N."/>
            <person name="Bonometti L."/>
            <person name="Westerberg I."/>
            <person name="Brannstrom I.O."/>
            <person name="Guillou S."/>
            <person name="Cros-Aarteil S."/>
            <person name="Calhoun S."/>
            <person name="Haridas S."/>
            <person name="Kuo A."/>
            <person name="Mondo S."/>
            <person name="Pangilinan J."/>
            <person name="Riley R."/>
            <person name="LaButti K."/>
            <person name="Andreopoulos B."/>
            <person name="Lipzen A."/>
            <person name="Chen C."/>
            <person name="Yan M."/>
            <person name="Daum C."/>
            <person name="Ng V."/>
            <person name="Clum A."/>
            <person name="Steindorff A."/>
            <person name="Ohm R.A."/>
            <person name="Martin F."/>
            <person name="Silar P."/>
            <person name="Natvig D.O."/>
            <person name="Lalanne C."/>
            <person name="Gautier V."/>
            <person name="Ament-Velasquez S.L."/>
            <person name="Kruys A."/>
            <person name="Hutchinson M.I."/>
            <person name="Powell A.J."/>
            <person name="Barry K."/>
            <person name="Miller A.N."/>
            <person name="Grigoriev I.V."/>
            <person name="Debuchy R."/>
            <person name="Gladieux P."/>
            <person name="Hiltunen Thoren M."/>
            <person name="Johannesson H."/>
        </authorList>
    </citation>
    <scope>NUCLEOTIDE SEQUENCE</scope>
    <source>
        <strain evidence="2">CBS 508.74</strain>
    </source>
</reference>
<sequence length="466" mass="51112">MSSKHSSNVRVSLGCVGSPSFDPAKSLHDQETHARAVCLLEDDNRFDEAIRTWFRIPEGKDGDGDGYVYRAVAEVTLGFVQKVIENDMNTRRTELLAEGEGGCTSRWYKAPEGEHTPSPTAPDVTSYINIFLPTTNTSSALKTFQANARKSSVRQHVATHLVAKRFFLPSHPLTKDLSNIPRCKQSPVLNPALDFWAWSCQLLGWCGPLGEEEDQSTLPGADDRDKRDEAIDLSPGQATRRWQMWKGSHPILPVMMHHFGCAVPSHEGLMIVKILAEGGSGGGAGGGKNKTKGEEAAKTQRPNKNKKRKVVDMGSGNGYWTMMLRGYGVEVDAVDNGMSKWRTTWIPDTLIQTGTGYLASHPDHDSLILLLVYPVVGGNLTGTAEGSFTRDLVAAYKGDTLVVVGTQNHNGYTGFPDMTMDEFMEREHSGEWVRTVQVAMPSFAGKDEALFVFQRVPALGDDGSLR</sequence>
<feature type="region of interest" description="Disordered" evidence="1">
    <location>
        <begin position="281"/>
        <end position="310"/>
    </location>
</feature>
<reference evidence="2" key="2">
    <citation type="submission" date="2023-05" db="EMBL/GenBank/DDBJ databases">
        <authorList>
            <consortium name="Lawrence Berkeley National Laboratory"/>
            <person name="Steindorff A."/>
            <person name="Hensen N."/>
            <person name="Bonometti L."/>
            <person name="Westerberg I."/>
            <person name="Brannstrom I.O."/>
            <person name="Guillou S."/>
            <person name="Cros-Aarteil S."/>
            <person name="Calhoun S."/>
            <person name="Haridas S."/>
            <person name="Kuo A."/>
            <person name="Mondo S."/>
            <person name="Pangilinan J."/>
            <person name="Riley R."/>
            <person name="Labutti K."/>
            <person name="Andreopoulos B."/>
            <person name="Lipzen A."/>
            <person name="Chen C."/>
            <person name="Yanf M."/>
            <person name="Daum C."/>
            <person name="Ng V."/>
            <person name="Clum A."/>
            <person name="Ohm R."/>
            <person name="Martin F."/>
            <person name="Silar P."/>
            <person name="Natvig D."/>
            <person name="Lalanne C."/>
            <person name="Gautier V."/>
            <person name="Ament-Velasquez S.L."/>
            <person name="Kruys A."/>
            <person name="Hutchinson M.I."/>
            <person name="Powell A.J."/>
            <person name="Barry K."/>
            <person name="Miller A.N."/>
            <person name="Grigoriev I.V."/>
            <person name="Debuchy R."/>
            <person name="Gladieux P."/>
            <person name="Thoren M.H."/>
            <person name="Johannesson H."/>
        </authorList>
    </citation>
    <scope>NUCLEOTIDE SEQUENCE</scope>
    <source>
        <strain evidence="2">CBS 508.74</strain>
    </source>
</reference>
<comment type="caution">
    <text evidence="2">The sequence shown here is derived from an EMBL/GenBank/DDBJ whole genome shotgun (WGS) entry which is preliminary data.</text>
</comment>
<dbReference type="PANTHER" id="PTHR39290:SF6">
    <property type="entry name" value="S-ADENOSYL-L-METHIONINE-DEPENDENT METHYLTRANSFERASES SUPERFAMILY PROTEIN"/>
    <property type="match status" value="1"/>
</dbReference>
<dbReference type="AlphaFoldDB" id="A0AAN6TM15"/>
<feature type="region of interest" description="Disordered" evidence="1">
    <location>
        <begin position="213"/>
        <end position="235"/>
    </location>
</feature>
<evidence type="ECO:0000256" key="1">
    <source>
        <dbReference type="SAM" id="MobiDB-lite"/>
    </source>
</evidence>
<organism evidence="2 3">
    <name type="scientific">Canariomyces notabilis</name>
    <dbReference type="NCBI Taxonomy" id="2074819"/>
    <lineage>
        <taxon>Eukaryota</taxon>
        <taxon>Fungi</taxon>
        <taxon>Dikarya</taxon>
        <taxon>Ascomycota</taxon>
        <taxon>Pezizomycotina</taxon>
        <taxon>Sordariomycetes</taxon>
        <taxon>Sordariomycetidae</taxon>
        <taxon>Sordariales</taxon>
        <taxon>Chaetomiaceae</taxon>
        <taxon>Canariomyces</taxon>
    </lineage>
</organism>
<accession>A0AAN6TM15</accession>
<proteinExistence type="predicted"/>
<dbReference type="EMBL" id="MU853332">
    <property type="protein sequence ID" value="KAK4116929.1"/>
    <property type="molecule type" value="Genomic_DNA"/>
</dbReference>
<keyword evidence="3" id="KW-1185">Reference proteome</keyword>
<dbReference type="GeneID" id="89943083"/>
<evidence type="ECO:0000313" key="3">
    <source>
        <dbReference type="Proteomes" id="UP001302812"/>
    </source>
</evidence>
<protein>
    <submittedName>
        <fullName evidence="2">Uncharacterized protein</fullName>
    </submittedName>
</protein>
<gene>
    <name evidence="2" type="ORF">N656DRAFT_840683</name>
</gene>
<dbReference type="PANTHER" id="PTHR39290">
    <property type="entry name" value="C3H1-TYPE DOMAIN-CONTAINING PROTEIN-RELATED"/>
    <property type="match status" value="1"/>
</dbReference>
<name>A0AAN6TM15_9PEZI</name>